<evidence type="ECO:0000313" key="5">
    <source>
        <dbReference type="EMBL" id="ASV30516.1"/>
    </source>
</evidence>
<dbReference type="Proteomes" id="UP000215244">
    <property type="component" value="Chromosome"/>
</dbReference>
<dbReference type="AlphaFoldDB" id="A0A223V5D4"/>
<dbReference type="PIRSF" id="PIRSF006078">
    <property type="entry name" value="GlxK"/>
    <property type="match status" value="1"/>
</dbReference>
<reference evidence="5 6" key="1">
    <citation type="submission" date="2017-08" db="EMBL/GenBank/DDBJ databases">
        <title>The complete genome sequence of Maribacter sp. B1, isolated from deep-sea sediment.</title>
        <authorList>
            <person name="Wu Y.-H."/>
            <person name="Cheng H."/>
            <person name="Xu X.-W."/>
        </authorList>
    </citation>
    <scope>NUCLEOTIDE SEQUENCE [LARGE SCALE GENOMIC DNA]</scope>
    <source>
        <strain evidence="5 6">B1</strain>
    </source>
</reference>
<sequence>MRLLIIPDKFKGSLTSEEVYKAIKKGVEKVTENSHFHFVKASDGGDGFLEAIKTYRNCSEVKMQTLDPLGRKISSMYLYDGQTQSAYIEMANSSGMELLQPKERNAGLTTTYGTGQHIEDALKRGAKSIYVGLGGSATNDGGIGIAKALGYDFLDRDGASLKPIGKHLSEIHDIVKPVHGVDTSEVRFYAVNDVKNPLFGENGAAYVYAAQKGADKSMIEELDQGLRNLSEIVIGSMGKDFSDLPGSGAAGGTAFGLKAFLNAEFLSGVDFILEVSGVKQVLVEEKFDYLITGEGKIDAQTLSGKLIEGVVELAKKYQIPVLAVCGMLDVPLNELTSKGVIDVIEIRDTGKSLEYNMENASILLEEKISRYFEELV</sequence>
<dbReference type="InterPro" id="IPR018197">
    <property type="entry name" value="Glycerate_kinase_RE-like"/>
</dbReference>
<gene>
    <name evidence="5" type="ORF">CJ263_10005</name>
</gene>
<keyword evidence="2 4" id="KW-0808">Transferase</keyword>
<dbReference type="NCBIfam" id="TIGR00045">
    <property type="entry name" value="glycerate kinase"/>
    <property type="match status" value="1"/>
</dbReference>
<evidence type="ECO:0000256" key="2">
    <source>
        <dbReference type="ARBA" id="ARBA00022679"/>
    </source>
</evidence>
<name>A0A223V5D4_9FLAO</name>
<evidence type="ECO:0000256" key="3">
    <source>
        <dbReference type="ARBA" id="ARBA00022777"/>
    </source>
</evidence>
<dbReference type="Pfam" id="PF02595">
    <property type="entry name" value="Gly_kinase"/>
    <property type="match status" value="1"/>
</dbReference>
<organism evidence="5 6">
    <name type="scientific">Maribacter cobaltidurans</name>
    <dbReference type="NCBI Taxonomy" id="1178778"/>
    <lineage>
        <taxon>Bacteria</taxon>
        <taxon>Pseudomonadati</taxon>
        <taxon>Bacteroidota</taxon>
        <taxon>Flavobacteriia</taxon>
        <taxon>Flavobacteriales</taxon>
        <taxon>Flavobacteriaceae</taxon>
        <taxon>Maribacter</taxon>
    </lineage>
</organism>
<dbReference type="PANTHER" id="PTHR21599">
    <property type="entry name" value="GLYCERATE KINASE"/>
    <property type="match status" value="1"/>
</dbReference>
<dbReference type="Gene3D" id="3.90.1510.10">
    <property type="entry name" value="Glycerate kinase, domain 2"/>
    <property type="match status" value="1"/>
</dbReference>
<dbReference type="SUPFAM" id="SSF110738">
    <property type="entry name" value="Glycerate kinase I"/>
    <property type="match status" value="1"/>
</dbReference>
<accession>A0A223V5D4</accession>
<dbReference type="InterPro" id="IPR018193">
    <property type="entry name" value="Glyc_kinase_flavodox-like_fold"/>
</dbReference>
<dbReference type="PANTHER" id="PTHR21599:SF0">
    <property type="entry name" value="GLYCERATE KINASE"/>
    <property type="match status" value="1"/>
</dbReference>
<dbReference type="GO" id="GO:0008887">
    <property type="term" value="F:glycerate kinase activity"/>
    <property type="evidence" value="ECO:0007669"/>
    <property type="project" value="UniProtKB-UniRule"/>
</dbReference>
<dbReference type="Gene3D" id="3.40.50.10350">
    <property type="entry name" value="Glycerate kinase, domain 1"/>
    <property type="match status" value="1"/>
</dbReference>
<evidence type="ECO:0000256" key="1">
    <source>
        <dbReference type="ARBA" id="ARBA00006284"/>
    </source>
</evidence>
<protein>
    <submittedName>
        <fullName evidence="5">Glycerate kinase</fullName>
    </submittedName>
</protein>
<dbReference type="InterPro" id="IPR036129">
    <property type="entry name" value="Glycerate_kinase_sf"/>
</dbReference>
<dbReference type="RefSeq" id="WP_094997134.1">
    <property type="nucleotide sequence ID" value="NZ_BMJL01000002.1"/>
</dbReference>
<keyword evidence="6" id="KW-1185">Reference proteome</keyword>
<evidence type="ECO:0000256" key="4">
    <source>
        <dbReference type="PIRNR" id="PIRNR006078"/>
    </source>
</evidence>
<keyword evidence="3 4" id="KW-0418">Kinase</keyword>
<dbReference type="GO" id="GO:0031388">
    <property type="term" value="P:organic acid phosphorylation"/>
    <property type="evidence" value="ECO:0007669"/>
    <property type="project" value="UniProtKB-UniRule"/>
</dbReference>
<proteinExistence type="inferred from homology"/>
<comment type="similarity">
    <text evidence="1 4">Belongs to the glycerate kinase type-1 family.</text>
</comment>
<dbReference type="KEGG" id="marb:CJ263_10005"/>
<evidence type="ECO:0000313" key="6">
    <source>
        <dbReference type="Proteomes" id="UP000215244"/>
    </source>
</evidence>
<dbReference type="EMBL" id="CP022957">
    <property type="protein sequence ID" value="ASV30516.1"/>
    <property type="molecule type" value="Genomic_DNA"/>
</dbReference>
<dbReference type="OrthoDB" id="9774290at2"/>
<dbReference type="InterPro" id="IPR004381">
    <property type="entry name" value="Glycerate_kinase"/>
</dbReference>